<dbReference type="Proteomes" id="UP001595987">
    <property type="component" value="Unassembled WGS sequence"/>
</dbReference>
<comment type="function">
    <text evidence="6">Involved in the third step of the chorismate pathway, which leads to the biosynthesis of aromatic amino acids. Catalyzes the cis-dehydration of 3-dehydroquinate (DHQ) and introduces the first double bond of the aromatic ring to yield 3-dehydroshikimate.</text>
</comment>
<comment type="caution">
    <text evidence="6">Lacks conserved residue(s) required for the propagation of feature annotation.</text>
</comment>
<feature type="binding site" evidence="6">
    <location>
        <position position="211"/>
    </location>
    <ligand>
        <name>3-dehydroquinate</name>
        <dbReference type="ChEBI" id="CHEBI:32364"/>
    </ligand>
</feature>
<accession>A0ABV9JCE7</accession>
<dbReference type="NCBIfam" id="TIGR01093">
    <property type="entry name" value="aroD"/>
    <property type="match status" value="1"/>
</dbReference>
<dbReference type="RefSeq" id="WP_213533418.1">
    <property type="nucleotide sequence ID" value="NZ_BOVQ01000002.1"/>
</dbReference>
<proteinExistence type="inferred from homology"/>
<reference evidence="8" key="1">
    <citation type="journal article" date="2019" name="Int. J. Syst. Evol. Microbiol.">
        <title>The Global Catalogue of Microorganisms (GCM) 10K type strain sequencing project: providing services to taxonomists for standard genome sequencing and annotation.</title>
        <authorList>
            <consortium name="The Broad Institute Genomics Platform"/>
            <consortium name="The Broad Institute Genome Sequencing Center for Infectious Disease"/>
            <person name="Wu L."/>
            <person name="Ma J."/>
        </authorList>
    </citation>
    <scope>NUCLEOTIDE SEQUENCE [LARGE SCALE GENOMIC DNA]</scope>
    <source>
        <strain evidence="8">CCUG 63287</strain>
    </source>
</reference>
<dbReference type="HAMAP" id="MF_00214">
    <property type="entry name" value="AroD"/>
    <property type="match status" value="1"/>
</dbReference>
<feature type="binding site" evidence="6">
    <location>
        <begin position="33"/>
        <end position="35"/>
    </location>
    <ligand>
        <name>3-dehydroquinate</name>
        <dbReference type="ChEBI" id="CHEBI:32364"/>
    </ligand>
</feature>
<evidence type="ECO:0000256" key="1">
    <source>
        <dbReference type="ARBA" id="ARBA00001864"/>
    </source>
</evidence>
<protein>
    <recommendedName>
        <fullName evidence="6">3-dehydroquinate dehydratase</fullName>
        <shortName evidence="6">3-dehydroquinase</shortName>
        <ecNumber evidence="6">4.2.1.10</ecNumber>
    </recommendedName>
    <alternativeName>
        <fullName evidence="6">Type I DHQase</fullName>
    </alternativeName>
    <alternativeName>
        <fullName evidence="6">Type I dehydroquinase</fullName>
        <shortName evidence="6">DHQ1</shortName>
    </alternativeName>
</protein>
<evidence type="ECO:0000313" key="8">
    <source>
        <dbReference type="Proteomes" id="UP001595987"/>
    </source>
</evidence>
<evidence type="ECO:0000256" key="4">
    <source>
        <dbReference type="ARBA" id="ARBA00023239"/>
    </source>
</evidence>
<feature type="binding site" evidence="6">
    <location>
        <position position="207"/>
    </location>
    <ligand>
        <name>3-dehydroquinate</name>
        <dbReference type="ChEBI" id="CHEBI:32364"/>
    </ligand>
</feature>
<dbReference type="PANTHER" id="PTHR43699">
    <property type="entry name" value="3-DEHYDROQUINATE DEHYDRATASE"/>
    <property type="match status" value="1"/>
</dbReference>
<evidence type="ECO:0000256" key="3">
    <source>
        <dbReference type="ARBA" id="ARBA00023141"/>
    </source>
</evidence>
<dbReference type="InterPro" id="IPR050146">
    <property type="entry name" value="Type-I_3-dehydroquinase"/>
</dbReference>
<dbReference type="Pfam" id="PF01487">
    <property type="entry name" value="DHquinase_I"/>
    <property type="match status" value="1"/>
</dbReference>
<feature type="active site" description="Schiff-base intermediate with substrate" evidence="6">
    <location>
        <position position="146"/>
    </location>
</feature>
<dbReference type="Gene3D" id="3.20.20.70">
    <property type="entry name" value="Aldolase class I"/>
    <property type="match status" value="1"/>
</dbReference>
<evidence type="ECO:0000256" key="6">
    <source>
        <dbReference type="HAMAP-Rule" id="MF_00214"/>
    </source>
</evidence>
<feature type="binding site" evidence="6">
    <location>
        <position position="188"/>
    </location>
    <ligand>
        <name>3-dehydroquinate</name>
        <dbReference type="ChEBI" id="CHEBI:32364"/>
    </ligand>
</feature>
<comment type="caution">
    <text evidence="7">The sequence shown here is derived from an EMBL/GenBank/DDBJ whole genome shotgun (WGS) entry which is preliminary data.</text>
</comment>
<dbReference type="GO" id="GO:0003855">
    <property type="term" value="F:3-dehydroquinate dehydratase activity"/>
    <property type="evidence" value="ECO:0007669"/>
    <property type="project" value="UniProtKB-EC"/>
</dbReference>
<keyword evidence="4 6" id="KW-0456">Lyase</keyword>
<feature type="active site" description="Proton donor/acceptor" evidence="6">
    <location>
        <position position="121"/>
    </location>
</feature>
<feature type="binding site" evidence="6">
    <location>
        <position position="65"/>
    </location>
    <ligand>
        <name>3-dehydroquinate</name>
        <dbReference type="ChEBI" id="CHEBI:32364"/>
    </ligand>
</feature>
<dbReference type="InterPro" id="IPR013785">
    <property type="entry name" value="Aldolase_TIM"/>
</dbReference>
<comment type="catalytic activity">
    <reaction evidence="1 6">
        <text>3-dehydroquinate = 3-dehydroshikimate + H2O</text>
        <dbReference type="Rhea" id="RHEA:21096"/>
        <dbReference type="ChEBI" id="CHEBI:15377"/>
        <dbReference type="ChEBI" id="CHEBI:16630"/>
        <dbReference type="ChEBI" id="CHEBI:32364"/>
        <dbReference type="EC" id="4.2.1.10"/>
    </reaction>
</comment>
<evidence type="ECO:0000313" key="7">
    <source>
        <dbReference type="EMBL" id="MFC4652086.1"/>
    </source>
</evidence>
<sequence>MKNTQIVVPIMPTNQADIAEISVVDYKDADIIEWRADFLPKEEILAAATQIFEKFKDFKILFTIRTAREGGNIELSVKEYSQLLQEILEFKPDFIDIEYFSYKPALAQLEDYRDKIVLSYHNFQEMPTDLTRRLIQMWQEKTAFVKAAVMPQRECDVLDLLQITRDLTLEYGDNFITMAMGDLGKVTRLSGYLTGSRWTFASLKEASAPGQIALSDVKHILDIFENEN</sequence>
<dbReference type="InterPro" id="IPR001381">
    <property type="entry name" value="DHquinase_I"/>
</dbReference>
<dbReference type="PANTHER" id="PTHR43699:SF1">
    <property type="entry name" value="3-DEHYDROQUINATE DEHYDRATASE"/>
    <property type="match status" value="1"/>
</dbReference>
<dbReference type="SUPFAM" id="SSF51569">
    <property type="entry name" value="Aldolase"/>
    <property type="match status" value="1"/>
</dbReference>
<keyword evidence="2 6" id="KW-0028">Amino-acid biosynthesis</keyword>
<evidence type="ECO:0000256" key="5">
    <source>
        <dbReference type="ARBA" id="ARBA00023270"/>
    </source>
</evidence>
<comment type="pathway">
    <text evidence="6">Metabolic intermediate biosynthesis; chorismate biosynthesis; chorismate from D-erythrose 4-phosphate and phosphoenolpyruvate: step 3/7.</text>
</comment>
<keyword evidence="3 6" id="KW-0057">Aromatic amino acid biosynthesis</keyword>
<organism evidence="7 8">
    <name type="scientific">Lactococcus nasutitermitis</name>
    <dbReference type="NCBI Taxonomy" id="1652957"/>
    <lineage>
        <taxon>Bacteria</taxon>
        <taxon>Bacillati</taxon>
        <taxon>Bacillota</taxon>
        <taxon>Bacilli</taxon>
        <taxon>Lactobacillales</taxon>
        <taxon>Streptococcaceae</taxon>
        <taxon>Lactococcus</taxon>
    </lineage>
</organism>
<dbReference type="CDD" id="cd00502">
    <property type="entry name" value="DHQase_I"/>
    <property type="match status" value="1"/>
</dbReference>
<name>A0ABV9JCE7_9LACT</name>
<comment type="similarity">
    <text evidence="6">Belongs to the type-I 3-dehydroquinase family.</text>
</comment>
<gene>
    <name evidence="6 7" type="primary">aroD</name>
    <name evidence="7" type="ORF">ACFO26_04120</name>
</gene>
<dbReference type="EC" id="4.2.1.10" evidence="6"/>
<keyword evidence="8" id="KW-1185">Reference proteome</keyword>
<dbReference type="EMBL" id="JBHSGD010000004">
    <property type="protein sequence ID" value="MFC4652086.1"/>
    <property type="molecule type" value="Genomic_DNA"/>
</dbReference>
<evidence type="ECO:0000256" key="2">
    <source>
        <dbReference type="ARBA" id="ARBA00022605"/>
    </source>
</evidence>
<keyword evidence="5 6" id="KW-0704">Schiff base</keyword>
<comment type="subunit">
    <text evidence="6">Homodimer.</text>
</comment>